<dbReference type="Gene3D" id="3.40.630.30">
    <property type="match status" value="1"/>
</dbReference>
<evidence type="ECO:0000259" key="1">
    <source>
        <dbReference type="PROSITE" id="PS51186"/>
    </source>
</evidence>
<dbReference type="PROSITE" id="PS51186">
    <property type="entry name" value="GNAT"/>
    <property type="match status" value="1"/>
</dbReference>
<dbReference type="AlphaFoldDB" id="A0A8J3E1I0"/>
<evidence type="ECO:0000313" key="3">
    <source>
        <dbReference type="Proteomes" id="UP000646365"/>
    </source>
</evidence>
<comment type="caution">
    <text evidence="2">The sequence shown here is derived from an EMBL/GenBank/DDBJ whole genome shotgun (WGS) entry which is preliminary data.</text>
</comment>
<dbReference type="InterPro" id="IPR000182">
    <property type="entry name" value="GNAT_dom"/>
</dbReference>
<proteinExistence type="predicted"/>
<name>A0A8J3E1I0_9PROT</name>
<dbReference type="EMBL" id="BMJQ01000001">
    <property type="protein sequence ID" value="GGF00104.1"/>
    <property type="molecule type" value="Genomic_DNA"/>
</dbReference>
<keyword evidence="3" id="KW-1185">Reference proteome</keyword>
<gene>
    <name evidence="2" type="ORF">GCM10011611_02090</name>
</gene>
<protein>
    <submittedName>
        <fullName evidence="2">Acetyltransferase</fullName>
    </submittedName>
</protein>
<reference evidence="2" key="2">
    <citation type="submission" date="2020-09" db="EMBL/GenBank/DDBJ databases">
        <authorList>
            <person name="Sun Q."/>
            <person name="Zhou Y."/>
        </authorList>
    </citation>
    <scope>NUCLEOTIDE SEQUENCE</scope>
    <source>
        <strain evidence="2">CGMCC 1.15725</strain>
    </source>
</reference>
<dbReference type="Proteomes" id="UP000646365">
    <property type="component" value="Unassembled WGS sequence"/>
</dbReference>
<dbReference type="CDD" id="cd04301">
    <property type="entry name" value="NAT_SF"/>
    <property type="match status" value="1"/>
</dbReference>
<sequence length="262" mass="28495">MSPASLELIRTIEEASFGAWPALSYAFDDGWVLRFADGHTKRANSINPTYPSTSPNAGDVEAKIARAEAWFRARGLPPIFRLTPLADPCDLDQRLAGRGYAAAEVSRALYHPDLSDVAPLALPDSVELHLDATPDQGWLDAYLALTPLDAAKTAALKRMLPLIVPAVRFGWLAEAGRPIAAAFVTVQGGLIGTYDVVTAPEARRRGLMRALLSRLYRWAVDEAGGVSGALFVVAANEPAGALYEGFGYRELYRYHYRLAPNR</sequence>
<dbReference type="SUPFAM" id="SSF55729">
    <property type="entry name" value="Acyl-CoA N-acyltransferases (Nat)"/>
    <property type="match status" value="1"/>
</dbReference>
<feature type="domain" description="N-acetyltransferase" evidence="1">
    <location>
        <begin position="112"/>
        <end position="262"/>
    </location>
</feature>
<dbReference type="RefSeq" id="WP_189041525.1">
    <property type="nucleotide sequence ID" value="NZ_BMJQ01000001.1"/>
</dbReference>
<dbReference type="InterPro" id="IPR056935">
    <property type="entry name" value="Rv0428c-like_C"/>
</dbReference>
<dbReference type="GO" id="GO:0016747">
    <property type="term" value="F:acyltransferase activity, transferring groups other than amino-acyl groups"/>
    <property type="evidence" value="ECO:0007669"/>
    <property type="project" value="InterPro"/>
</dbReference>
<dbReference type="Pfam" id="PF24553">
    <property type="entry name" value="Rv0428c_C"/>
    <property type="match status" value="1"/>
</dbReference>
<reference evidence="2" key="1">
    <citation type="journal article" date="2014" name="Int. J. Syst. Evol. Microbiol.">
        <title>Complete genome sequence of Corynebacterium casei LMG S-19264T (=DSM 44701T), isolated from a smear-ripened cheese.</title>
        <authorList>
            <consortium name="US DOE Joint Genome Institute (JGI-PGF)"/>
            <person name="Walter F."/>
            <person name="Albersmeier A."/>
            <person name="Kalinowski J."/>
            <person name="Ruckert C."/>
        </authorList>
    </citation>
    <scope>NUCLEOTIDE SEQUENCE</scope>
    <source>
        <strain evidence="2">CGMCC 1.15725</strain>
    </source>
</reference>
<accession>A0A8J3E1I0</accession>
<evidence type="ECO:0000313" key="2">
    <source>
        <dbReference type="EMBL" id="GGF00104.1"/>
    </source>
</evidence>
<organism evidence="2 3">
    <name type="scientific">Aliidongia dinghuensis</name>
    <dbReference type="NCBI Taxonomy" id="1867774"/>
    <lineage>
        <taxon>Bacteria</taxon>
        <taxon>Pseudomonadati</taxon>
        <taxon>Pseudomonadota</taxon>
        <taxon>Alphaproteobacteria</taxon>
        <taxon>Rhodospirillales</taxon>
        <taxon>Dongiaceae</taxon>
        <taxon>Aliidongia</taxon>
    </lineage>
</organism>
<dbReference type="InterPro" id="IPR016181">
    <property type="entry name" value="Acyl_CoA_acyltransferase"/>
</dbReference>